<dbReference type="GO" id="GO:0004252">
    <property type="term" value="F:serine-type endopeptidase activity"/>
    <property type="evidence" value="ECO:0007669"/>
    <property type="project" value="UniProtKB-UniRule"/>
</dbReference>
<dbReference type="CDD" id="cd07017">
    <property type="entry name" value="S14_ClpP_2"/>
    <property type="match status" value="1"/>
</dbReference>
<dbReference type="HAMAP" id="MF_00444">
    <property type="entry name" value="ClpP"/>
    <property type="match status" value="1"/>
</dbReference>
<evidence type="ECO:0000313" key="10">
    <source>
        <dbReference type="Proteomes" id="UP000320048"/>
    </source>
</evidence>
<dbReference type="NCBIfam" id="NF001368">
    <property type="entry name" value="PRK00277.1"/>
    <property type="match status" value="1"/>
</dbReference>
<comment type="subcellular location">
    <subcellularLocation>
        <location evidence="6">Cytoplasm</location>
    </subcellularLocation>
</comment>
<evidence type="ECO:0000256" key="6">
    <source>
        <dbReference type="HAMAP-Rule" id="MF_00444"/>
    </source>
</evidence>
<dbReference type="InterPro" id="IPR001907">
    <property type="entry name" value="ClpP"/>
</dbReference>
<evidence type="ECO:0000256" key="1">
    <source>
        <dbReference type="ARBA" id="ARBA00007039"/>
    </source>
</evidence>
<dbReference type="InterPro" id="IPR018215">
    <property type="entry name" value="ClpP_Ser_AS"/>
</dbReference>
<comment type="caution">
    <text evidence="9">The sequence shown here is derived from an EMBL/GenBank/DDBJ whole genome shotgun (WGS) entry which is preliminary data.</text>
</comment>
<name>A0A537J3L6_9BACT</name>
<evidence type="ECO:0000256" key="4">
    <source>
        <dbReference type="ARBA" id="ARBA00022825"/>
    </source>
</evidence>
<keyword evidence="6" id="KW-0963">Cytoplasm</keyword>
<protein>
    <recommendedName>
        <fullName evidence="6 8">ATP-dependent Clp protease proteolytic subunit</fullName>
        <ecNumber evidence="6">3.4.21.92</ecNumber>
    </recommendedName>
    <alternativeName>
        <fullName evidence="6">Endopeptidase Clp</fullName>
    </alternativeName>
</protein>
<sequence length="200" mass="22257">MPIVVEQTARGERAYDIYSRLLRERLIFIGGPIQDEMTNLIIAQMLYLEYEDPEKEIQLYVNTPGGSATAGLAIYDTMQYMRAPVSTICVGLAASAGAIILAGGTKGRRFALTYSRMMIHQPWGGAEGSVSDISIQTKEFLAIRQILNEVLAKHTGQPLERVERDTERNFWMSAEEAKEYGLIDDVIKSRKLATPPAASR</sequence>
<comment type="subunit">
    <text evidence="6">Fourteen ClpP subunits assemble into 2 heptameric rings which stack back to back to give a disk-like structure with a central cavity, resembling the structure of eukaryotic proteasomes.</text>
</comment>
<evidence type="ECO:0000256" key="7">
    <source>
        <dbReference type="PROSITE-ProRule" id="PRU10085"/>
    </source>
</evidence>
<dbReference type="Gene3D" id="3.90.226.10">
    <property type="entry name" value="2-enoyl-CoA Hydratase, Chain A, domain 1"/>
    <property type="match status" value="1"/>
</dbReference>
<feature type="active site" evidence="7">
    <location>
        <position position="95"/>
    </location>
</feature>
<accession>A0A537J3L6</accession>
<dbReference type="Pfam" id="PF00574">
    <property type="entry name" value="CLP_protease"/>
    <property type="match status" value="1"/>
</dbReference>
<dbReference type="GO" id="GO:0005737">
    <property type="term" value="C:cytoplasm"/>
    <property type="evidence" value="ECO:0007669"/>
    <property type="project" value="UniProtKB-SubCell"/>
</dbReference>
<dbReference type="GO" id="GO:0006515">
    <property type="term" value="P:protein quality control for misfolded or incompletely synthesized proteins"/>
    <property type="evidence" value="ECO:0007669"/>
    <property type="project" value="TreeGrafter"/>
</dbReference>
<dbReference type="PANTHER" id="PTHR10381">
    <property type="entry name" value="ATP-DEPENDENT CLP PROTEASE PROTEOLYTIC SUBUNIT"/>
    <property type="match status" value="1"/>
</dbReference>
<evidence type="ECO:0000313" key="9">
    <source>
        <dbReference type="EMBL" id="TMI78140.1"/>
    </source>
</evidence>
<feature type="active site" description="Nucleophile" evidence="6">
    <location>
        <position position="95"/>
    </location>
</feature>
<dbReference type="PANTHER" id="PTHR10381:SF11">
    <property type="entry name" value="ATP-DEPENDENT CLP PROTEASE PROTEOLYTIC SUBUNIT, MITOCHONDRIAL"/>
    <property type="match status" value="1"/>
</dbReference>
<comment type="function">
    <text evidence="6">Cleaves peptides in various proteins in a process that requires ATP hydrolysis. Has a chymotrypsin-like activity. Plays a major role in the degradation of misfolded proteins.</text>
</comment>
<keyword evidence="4 6" id="KW-0720">Serine protease</keyword>
<evidence type="ECO:0000256" key="3">
    <source>
        <dbReference type="ARBA" id="ARBA00022801"/>
    </source>
</evidence>
<dbReference type="AlphaFoldDB" id="A0A537J3L6"/>
<dbReference type="GO" id="GO:0009368">
    <property type="term" value="C:endopeptidase Clp complex"/>
    <property type="evidence" value="ECO:0007669"/>
    <property type="project" value="TreeGrafter"/>
</dbReference>
<dbReference type="NCBIfam" id="NF009205">
    <property type="entry name" value="PRK12553.1"/>
    <property type="match status" value="1"/>
</dbReference>
<dbReference type="InterPro" id="IPR023562">
    <property type="entry name" value="ClpP/TepA"/>
</dbReference>
<dbReference type="FunFam" id="3.90.226.10:FF:000001">
    <property type="entry name" value="ATP-dependent Clp protease proteolytic subunit"/>
    <property type="match status" value="1"/>
</dbReference>
<evidence type="ECO:0000256" key="5">
    <source>
        <dbReference type="ARBA" id="ARBA00034021"/>
    </source>
</evidence>
<gene>
    <name evidence="6" type="primary">clpP</name>
    <name evidence="9" type="ORF">E6H04_12955</name>
</gene>
<feature type="active site" evidence="6">
    <location>
        <position position="120"/>
    </location>
</feature>
<comment type="similarity">
    <text evidence="1 6 8">Belongs to the peptidase S14 family.</text>
</comment>
<dbReference type="SUPFAM" id="SSF52096">
    <property type="entry name" value="ClpP/crotonase"/>
    <property type="match status" value="1"/>
</dbReference>
<comment type="catalytic activity">
    <reaction evidence="5 6 7">
        <text>Hydrolysis of proteins to small peptides in the presence of ATP and magnesium. alpha-casein is the usual test substrate. In the absence of ATP, only oligopeptides shorter than five residues are hydrolyzed (such as succinyl-Leu-Tyr-|-NHMec, and Leu-Tyr-Leu-|-Tyr-Trp, in which cleavage of the -Tyr-|-Leu- and -Tyr-|-Trp bonds also occurs).</text>
        <dbReference type="EC" id="3.4.21.92"/>
    </reaction>
</comment>
<dbReference type="GO" id="GO:0004176">
    <property type="term" value="F:ATP-dependent peptidase activity"/>
    <property type="evidence" value="ECO:0007669"/>
    <property type="project" value="InterPro"/>
</dbReference>
<organism evidence="9 10">
    <name type="scientific">Candidatus Segetimicrobium genomatis</name>
    <dbReference type="NCBI Taxonomy" id="2569760"/>
    <lineage>
        <taxon>Bacteria</taxon>
        <taxon>Bacillati</taxon>
        <taxon>Candidatus Sysuimicrobiota</taxon>
        <taxon>Candidatus Sysuimicrobiia</taxon>
        <taxon>Candidatus Sysuimicrobiales</taxon>
        <taxon>Candidatus Segetimicrobiaceae</taxon>
        <taxon>Candidatus Segetimicrobium</taxon>
    </lineage>
</organism>
<evidence type="ECO:0000256" key="2">
    <source>
        <dbReference type="ARBA" id="ARBA00022670"/>
    </source>
</evidence>
<evidence type="ECO:0000256" key="8">
    <source>
        <dbReference type="RuleBase" id="RU003567"/>
    </source>
</evidence>
<keyword evidence="3 6" id="KW-0378">Hydrolase</keyword>
<dbReference type="PROSITE" id="PS00381">
    <property type="entry name" value="CLP_PROTEASE_SER"/>
    <property type="match status" value="1"/>
</dbReference>
<keyword evidence="2 6" id="KW-0645">Protease</keyword>
<proteinExistence type="inferred from homology"/>
<reference evidence="9 10" key="1">
    <citation type="journal article" date="2019" name="Nat. Microbiol.">
        <title>Mediterranean grassland soil C-N compound turnover is dependent on rainfall and depth, and is mediated by genomically divergent microorganisms.</title>
        <authorList>
            <person name="Diamond S."/>
            <person name="Andeer P.F."/>
            <person name="Li Z."/>
            <person name="Crits-Christoph A."/>
            <person name="Burstein D."/>
            <person name="Anantharaman K."/>
            <person name="Lane K.R."/>
            <person name="Thomas B.C."/>
            <person name="Pan C."/>
            <person name="Northen T.R."/>
            <person name="Banfield J.F."/>
        </authorList>
    </citation>
    <scope>NUCLEOTIDE SEQUENCE [LARGE SCALE GENOMIC DNA]</scope>
    <source>
        <strain evidence="9">NP_7</strain>
    </source>
</reference>
<dbReference type="Proteomes" id="UP000320048">
    <property type="component" value="Unassembled WGS sequence"/>
</dbReference>
<dbReference type="EC" id="3.4.21.92" evidence="6"/>
<dbReference type="InterPro" id="IPR029045">
    <property type="entry name" value="ClpP/crotonase-like_dom_sf"/>
</dbReference>
<dbReference type="PRINTS" id="PR00127">
    <property type="entry name" value="CLPPROTEASEP"/>
</dbReference>
<dbReference type="EMBL" id="VBAO01000400">
    <property type="protein sequence ID" value="TMI78140.1"/>
    <property type="molecule type" value="Genomic_DNA"/>
</dbReference>
<dbReference type="GO" id="GO:0051117">
    <property type="term" value="F:ATPase binding"/>
    <property type="evidence" value="ECO:0007669"/>
    <property type="project" value="TreeGrafter"/>
</dbReference>